<reference evidence="1" key="1">
    <citation type="submission" date="2018-01" db="EMBL/GenBank/DDBJ databases">
        <title>An insight into the sialome of Amazonian anophelines.</title>
        <authorList>
            <person name="Ribeiro J.M."/>
            <person name="Scarpassa V."/>
            <person name="Calvo E."/>
        </authorList>
    </citation>
    <scope>NUCLEOTIDE SEQUENCE</scope>
</reference>
<name>A0A2M4DJS9_ANODA</name>
<dbReference type="EMBL" id="GGFL01013260">
    <property type="protein sequence ID" value="MBW77438.1"/>
    <property type="molecule type" value="Transcribed_RNA"/>
</dbReference>
<evidence type="ECO:0000313" key="1">
    <source>
        <dbReference type="EMBL" id="MBW77438.1"/>
    </source>
</evidence>
<accession>A0A2M4DJS9</accession>
<sequence length="69" mass="7973">MLRFLLALHFVLFLLFAPFSFFQAFLRLRPNPVSFSRSSICHFIIAGLCMMDSDSTDHTVDRGKGVDRY</sequence>
<organism evidence="1">
    <name type="scientific">Anopheles darlingi</name>
    <name type="common">Mosquito</name>
    <dbReference type="NCBI Taxonomy" id="43151"/>
    <lineage>
        <taxon>Eukaryota</taxon>
        <taxon>Metazoa</taxon>
        <taxon>Ecdysozoa</taxon>
        <taxon>Arthropoda</taxon>
        <taxon>Hexapoda</taxon>
        <taxon>Insecta</taxon>
        <taxon>Pterygota</taxon>
        <taxon>Neoptera</taxon>
        <taxon>Endopterygota</taxon>
        <taxon>Diptera</taxon>
        <taxon>Nematocera</taxon>
        <taxon>Culicoidea</taxon>
        <taxon>Culicidae</taxon>
        <taxon>Anophelinae</taxon>
        <taxon>Anopheles</taxon>
    </lineage>
</organism>
<dbReference type="AlphaFoldDB" id="A0A2M4DJS9"/>
<proteinExistence type="predicted"/>
<protein>
    <submittedName>
        <fullName evidence="1">Putative secreted protein</fullName>
    </submittedName>
</protein>